<dbReference type="FunFam" id="3.40.50.150:FF:000022">
    <property type="entry name" value="Ribosomal RNA small subunit methyltransferase B"/>
    <property type="match status" value="1"/>
</dbReference>
<keyword evidence="18" id="KW-1185">Reference proteome</keyword>
<feature type="active site" description="Nucleophile" evidence="14">
    <location>
        <position position="414"/>
    </location>
</feature>
<reference evidence="17 18" key="1">
    <citation type="submission" date="2016-10" db="EMBL/GenBank/DDBJ databases">
        <authorList>
            <person name="de Groot N.N."/>
        </authorList>
    </citation>
    <scope>NUCLEOTIDE SEQUENCE [LARGE SCALE GENOMIC DNA]</scope>
    <source>
        <strain evidence="17">MBHS1</strain>
    </source>
</reference>
<dbReference type="GO" id="GO:0009383">
    <property type="term" value="F:rRNA (cytosine-C5-)-methyltransferase activity"/>
    <property type="evidence" value="ECO:0007669"/>
    <property type="project" value="TreeGrafter"/>
</dbReference>
<evidence type="ECO:0000256" key="10">
    <source>
        <dbReference type="ARBA" id="ARBA00022884"/>
    </source>
</evidence>
<dbReference type="SUPFAM" id="SSF53335">
    <property type="entry name" value="S-adenosyl-L-methionine-dependent methyltransferases"/>
    <property type="match status" value="1"/>
</dbReference>
<evidence type="ECO:0000256" key="15">
    <source>
        <dbReference type="SAM" id="MobiDB-lite"/>
    </source>
</evidence>
<feature type="domain" description="SAM-dependent MTase RsmB/NOP-type" evidence="16">
    <location>
        <begin position="203"/>
        <end position="472"/>
    </location>
</feature>
<evidence type="ECO:0000259" key="16">
    <source>
        <dbReference type="PROSITE" id="PS51686"/>
    </source>
</evidence>
<dbReference type="Proteomes" id="UP000236724">
    <property type="component" value="Unassembled WGS sequence"/>
</dbReference>
<dbReference type="RefSeq" id="WP_103919586.1">
    <property type="nucleotide sequence ID" value="NZ_FMSV02000369.1"/>
</dbReference>
<comment type="subcellular location">
    <subcellularLocation>
        <location evidence="2">Cytoplasm</location>
    </subcellularLocation>
</comment>
<dbReference type="InterPro" id="IPR001678">
    <property type="entry name" value="MeTrfase_RsmB-F_NOP2_dom"/>
</dbReference>
<evidence type="ECO:0000256" key="14">
    <source>
        <dbReference type="PROSITE-ProRule" id="PRU01023"/>
    </source>
</evidence>
<dbReference type="GO" id="GO:0070475">
    <property type="term" value="P:rRNA base methylation"/>
    <property type="evidence" value="ECO:0007669"/>
    <property type="project" value="TreeGrafter"/>
</dbReference>
<dbReference type="EMBL" id="FMSV02000369">
    <property type="protein sequence ID" value="SEH05694.1"/>
    <property type="molecule type" value="Genomic_DNA"/>
</dbReference>
<dbReference type="PANTHER" id="PTHR22807">
    <property type="entry name" value="NOP2 YEAST -RELATED NOL1/NOP2/FMU SUN DOMAIN-CONTAINING"/>
    <property type="match status" value="1"/>
</dbReference>
<organism evidence="17 18">
    <name type="scientific">Candidatus Venteria ishoeyi</name>
    <dbReference type="NCBI Taxonomy" id="1899563"/>
    <lineage>
        <taxon>Bacteria</taxon>
        <taxon>Pseudomonadati</taxon>
        <taxon>Pseudomonadota</taxon>
        <taxon>Gammaproteobacteria</taxon>
        <taxon>Thiotrichales</taxon>
        <taxon>Thiotrichaceae</taxon>
        <taxon>Venteria</taxon>
    </lineage>
</organism>
<dbReference type="InterPro" id="IPR054728">
    <property type="entry name" value="RsmB-like_ferredoxin"/>
</dbReference>
<keyword evidence="10 14" id="KW-0694">RNA-binding</keyword>
<feature type="binding site" evidence="14">
    <location>
        <position position="361"/>
    </location>
    <ligand>
        <name>S-adenosyl-L-methionine</name>
        <dbReference type="ChEBI" id="CHEBI:59789"/>
    </ligand>
</feature>
<dbReference type="AlphaFoldDB" id="A0A1H6F9K1"/>
<evidence type="ECO:0000256" key="6">
    <source>
        <dbReference type="ARBA" id="ARBA00022552"/>
    </source>
</evidence>
<evidence type="ECO:0000256" key="12">
    <source>
        <dbReference type="ARBA" id="ARBA00031088"/>
    </source>
</evidence>
<dbReference type="GO" id="GO:0003723">
    <property type="term" value="F:RNA binding"/>
    <property type="evidence" value="ECO:0007669"/>
    <property type="project" value="UniProtKB-UniRule"/>
</dbReference>
<keyword evidence="8 14" id="KW-0808">Transferase</keyword>
<keyword evidence="6" id="KW-0698">rRNA processing</keyword>
<feature type="binding site" evidence="14">
    <location>
        <position position="342"/>
    </location>
    <ligand>
        <name>S-adenosyl-L-methionine</name>
        <dbReference type="ChEBI" id="CHEBI:59789"/>
    </ligand>
</feature>
<feature type="binding site" evidence="14">
    <location>
        <begin position="293"/>
        <end position="299"/>
    </location>
    <ligand>
        <name>S-adenosyl-L-methionine</name>
        <dbReference type="ChEBI" id="CHEBI:59789"/>
    </ligand>
</feature>
<evidence type="ECO:0000256" key="13">
    <source>
        <dbReference type="ARBA" id="ARBA00047283"/>
    </source>
</evidence>
<feature type="region of interest" description="Disordered" evidence="15">
    <location>
        <begin position="1"/>
        <end position="39"/>
    </location>
</feature>
<dbReference type="Gene3D" id="3.40.50.150">
    <property type="entry name" value="Vaccinia Virus protein VP39"/>
    <property type="match status" value="1"/>
</dbReference>
<proteinExistence type="inferred from homology"/>
<evidence type="ECO:0000256" key="4">
    <source>
        <dbReference type="ARBA" id="ARBA00012140"/>
    </source>
</evidence>
<comment type="similarity">
    <text evidence="3 14">Belongs to the class I-like SAM-binding methyltransferase superfamily. RsmB/NOP family.</text>
</comment>
<evidence type="ECO:0000313" key="18">
    <source>
        <dbReference type="Proteomes" id="UP000236724"/>
    </source>
</evidence>
<dbReference type="CDD" id="cd02440">
    <property type="entry name" value="AdoMet_MTases"/>
    <property type="match status" value="1"/>
</dbReference>
<evidence type="ECO:0000256" key="5">
    <source>
        <dbReference type="ARBA" id="ARBA00022490"/>
    </source>
</evidence>
<evidence type="ECO:0000256" key="9">
    <source>
        <dbReference type="ARBA" id="ARBA00022691"/>
    </source>
</evidence>
<evidence type="ECO:0000256" key="2">
    <source>
        <dbReference type="ARBA" id="ARBA00004496"/>
    </source>
</evidence>
<dbReference type="PRINTS" id="PR02008">
    <property type="entry name" value="RCMTFAMILY"/>
</dbReference>
<comment type="catalytic activity">
    <reaction evidence="13">
        <text>cytidine(967) in 16S rRNA + S-adenosyl-L-methionine = 5-methylcytidine(967) in 16S rRNA + S-adenosyl-L-homocysteine + H(+)</text>
        <dbReference type="Rhea" id="RHEA:42748"/>
        <dbReference type="Rhea" id="RHEA-COMP:10219"/>
        <dbReference type="Rhea" id="RHEA-COMP:10220"/>
        <dbReference type="ChEBI" id="CHEBI:15378"/>
        <dbReference type="ChEBI" id="CHEBI:57856"/>
        <dbReference type="ChEBI" id="CHEBI:59789"/>
        <dbReference type="ChEBI" id="CHEBI:74483"/>
        <dbReference type="ChEBI" id="CHEBI:82748"/>
        <dbReference type="EC" id="2.1.1.176"/>
    </reaction>
</comment>
<sequence>MHTPNSKSDSHKRHAGPKNAQSRSGKPYRKPGGSAPQKPDARWIASQVLFQVLQKQRSLDDSLTQYLERLDERDRRERALAQSLCYGVLRHLPRLQAVLARLVQRPLPPKDQDIQIIFYLGLYQLSGETRIPPHAAISTSVELCRRQGKDWAAKLVNGVLRNFQRSCDELLEKVNQRDVAKLAHPQWWLKRLQQDWPQHWQAIASANNQQAPMSLRINARQLDRLDYVATLRHQETFADLLPHTKQGLVLRKAMDVLRLPGFAEGQVSVQDGAAQRAAEVLAPQAGERVLDACAAPGGKTAHLLEMQPDIKLLALENTETRIPALQQTLERLQLEAQVQCCDAADVENWWDGQPFDRILLDAPCSASGVIRRHPDIKYLRRESDLQALNQQQSRLLQALWATLRPGGRLLYATCSVFAEENWKVTRTFLENQQDAKEVPLDVPWGHQRAVGKQVLPGEDQMDGFYYALLEKAG</sequence>
<dbReference type="InterPro" id="IPR035926">
    <property type="entry name" value="NusB-like_sf"/>
</dbReference>
<dbReference type="InterPro" id="IPR004573">
    <property type="entry name" value="rRNA_ssu_MeTfrase_B"/>
</dbReference>
<dbReference type="EC" id="2.1.1.176" evidence="4"/>
<dbReference type="PROSITE" id="PS01153">
    <property type="entry name" value="NOL1_NOP2_SUN"/>
    <property type="match status" value="1"/>
</dbReference>
<keyword evidence="7 14" id="KW-0489">Methyltransferase</keyword>
<evidence type="ECO:0000256" key="7">
    <source>
        <dbReference type="ARBA" id="ARBA00022603"/>
    </source>
</evidence>
<evidence type="ECO:0000256" key="1">
    <source>
        <dbReference type="ARBA" id="ARBA00002724"/>
    </source>
</evidence>
<dbReference type="OrthoDB" id="9810297at2"/>
<comment type="function">
    <text evidence="1">Specifically methylates the cytosine at position 967 (m5C967) of 16S rRNA.</text>
</comment>
<keyword evidence="9 14" id="KW-0949">S-adenosyl-L-methionine</keyword>
<protein>
    <recommendedName>
        <fullName evidence="4">16S rRNA (cytosine(967)-C(5))-methyltransferase</fullName>
        <ecNumber evidence="4">2.1.1.176</ecNumber>
    </recommendedName>
    <alternativeName>
        <fullName evidence="11">16S rRNA m5C967 methyltransferase</fullName>
    </alternativeName>
    <alternativeName>
        <fullName evidence="12">rRNA (cytosine-C(5)-)-methyltransferase RsmB</fullName>
    </alternativeName>
</protein>
<dbReference type="Pfam" id="PF01189">
    <property type="entry name" value="Methyltr_RsmB-F"/>
    <property type="match status" value="1"/>
</dbReference>
<dbReference type="InterPro" id="IPR029063">
    <property type="entry name" value="SAM-dependent_MTases_sf"/>
</dbReference>
<dbReference type="SUPFAM" id="SSF48013">
    <property type="entry name" value="NusB-like"/>
    <property type="match status" value="1"/>
</dbReference>
<dbReference type="InterPro" id="IPR006027">
    <property type="entry name" value="NusB_RsmB_TIM44"/>
</dbReference>
<accession>A0A1H6F9K1</accession>
<dbReference type="Pfam" id="PF01029">
    <property type="entry name" value="NusB"/>
    <property type="match status" value="1"/>
</dbReference>
<dbReference type="InterPro" id="IPR023267">
    <property type="entry name" value="RCMT"/>
</dbReference>
<dbReference type="Pfam" id="PF22458">
    <property type="entry name" value="RsmF-B_ferredox"/>
    <property type="match status" value="1"/>
</dbReference>
<evidence type="ECO:0000256" key="3">
    <source>
        <dbReference type="ARBA" id="ARBA00007494"/>
    </source>
</evidence>
<dbReference type="InterPro" id="IPR018314">
    <property type="entry name" value="RsmB/NOL1/NOP2-like_CS"/>
</dbReference>
<evidence type="ECO:0000256" key="11">
    <source>
        <dbReference type="ARBA" id="ARBA00030399"/>
    </source>
</evidence>
<dbReference type="Gene3D" id="1.10.287.730">
    <property type="entry name" value="Helix hairpin bin"/>
    <property type="match status" value="1"/>
</dbReference>
<dbReference type="GO" id="GO:0006355">
    <property type="term" value="P:regulation of DNA-templated transcription"/>
    <property type="evidence" value="ECO:0007669"/>
    <property type="project" value="InterPro"/>
</dbReference>
<dbReference type="Gene3D" id="1.10.940.10">
    <property type="entry name" value="NusB-like"/>
    <property type="match status" value="1"/>
</dbReference>
<dbReference type="GO" id="GO:0005829">
    <property type="term" value="C:cytosol"/>
    <property type="evidence" value="ECO:0007669"/>
    <property type="project" value="TreeGrafter"/>
</dbReference>
<dbReference type="NCBIfam" id="NF008149">
    <property type="entry name" value="PRK10901.1"/>
    <property type="match status" value="1"/>
</dbReference>
<feature type="binding site" evidence="14">
    <location>
        <position position="316"/>
    </location>
    <ligand>
        <name>S-adenosyl-L-methionine</name>
        <dbReference type="ChEBI" id="CHEBI:59789"/>
    </ligand>
</feature>
<name>A0A1H6F9K1_9GAMM</name>
<gene>
    <name evidence="17" type="primary">rsmB</name>
    <name evidence="17" type="ORF">MBHS_01549</name>
</gene>
<dbReference type="NCBIfam" id="TIGR00563">
    <property type="entry name" value="rsmB"/>
    <property type="match status" value="1"/>
</dbReference>
<dbReference type="InterPro" id="IPR049560">
    <property type="entry name" value="MeTrfase_RsmB-F_NOP2_cat"/>
</dbReference>
<evidence type="ECO:0000256" key="8">
    <source>
        <dbReference type="ARBA" id="ARBA00022679"/>
    </source>
</evidence>
<evidence type="ECO:0000313" key="17">
    <source>
        <dbReference type="EMBL" id="SEH05694.1"/>
    </source>
</evidence>
<dbReference type="PROSITE" id="PS51686">
    <property type="entry name" value="SAM_MT_RSMB_NOP"/>
    <property type="match status" value="1"/>
</dbReference>
<dbReference type="PANTHER" id="PTHR22807:SF61">
    <property type="entry name" value="NOL1_NOP2_SUN FAMILY PROTEIN _ ANTITERMINATION NUSB DOMAIN-CONTAINING PROTEIN"/>
    <property type="match status" value="1"/>
</dbReference>
<dbReference type="Gene3D" id="3.30.70.1170">
    <property type="entry name" value="Sun protein, domain 3"/>
    <property type="match status" value="1"/>
</dbReference>
<keyword evidence="5" id="KW-0963">Cytoplasm</keyword>